<feature type="compositionally biased region" description="Acidic residues" evidence="7">
    <location>
        <begin position="23"/>
        <end position="34"/>
    </location>
</feature>
<proteinExistence type="inferred from homology"/>
<reference evidence="9 10" key="1">
    <citation type="submission" date="2016-08" db="EMBL/GenBank/DDBJ databases">
        <title>Draft genome sequence of allopolyploid Zygosaccharomyces rouxii.</title>
        <authorList>
            <person name="Watanabe J."/>
            <person name="Uehara K."/>
            <person name="Mogi Y."/>
            <person name="Tsukioka Y."/>
        </authorList>
    </citation>
    <scope>NUCLEOTIDE SEQUENCE [LARGE SCALE GENOMIC DNA]</scope>
    <source>
        <strain evidence="9 10">NBRC 110957</strain>
    </source>
</reference>
<dbReference type="SMART" id="SM00119">
    <property type="entry name" value="HECTc"/>
    <property type="match status" value="1"/>
</dbReference>
<dbReference type="PANTHER" id="PTHR45670">
    <property type="entry name" value="E3 UBIQUITIN-PROTEIN LIGASE TRIP12"/>
    <property type="match status" value="1"/>
</dbReference>
<dbReference type="Proteomes" id="UP000187013">
    <property type="component" value="Unassembled WGS sequence"/>
</dbReference>
<gene>
    <name evidence="9" type="ORF">ZYGR_0AG00420</name>
</gene>
<protein>
    <recommendedName>
        <fullName evidence="3">HECT-type E3 ubiquitin transferase</fullName>
        <ecNumber evidence="3">2.3.2.26</ecNumber>
    </recommendedName>
</protein>
<dbReference type="InterPro" id="IPR057948">
    <property type="entry name" value="TPR_TRIP12_N"/>
</dbReference>
<dbReference type="Pfam" id="PF00632">
    <property type="entry name" value="HECT"/>
    <property type="match status" value="1"/>
</dbReference>
<dbReference type="EC" id="2.3.2.26" evidence="3"/>
<feature type="compositionally biased region" description="Low complexity" evidence="7">
    <location>
        <begin position="633"/>
        <end position="651"/>
    </location>
</feature>
<dbReference type="Gene3D" id="1.25.10.10">
    <property type="entry name" value="Leucine-rich Repeat Variant"/>
    <property type="match status" value="1"/>
</dbReference>
<dbReference type="GO" id="GO:0016607">
    <property type="term" value="C:nuclear speck"/>
    <property type="evidence" value="ECO:0007669"/>
    <property type="project" value="TreeGrafter"/>
</dbReference>
<dbReference type="Gene3D" id="3.30.2410.10">
    <property type="entry name" value="Hect, E3 ligase catalytic domain"/>
    <property type="match status" value="1"/>
</dbReference>
<feature type="compositionally biased region" description="Acidic residues" evidence="7">
    <location>
        <begin position="49"/>
        <end position="73"/>
    </location>
</feature>
<evidence type="ECO:0000259" key="8">
    <source>
        <dbReference type="PROSITE" id="PS50237"/>
    </source>
</evidence>
<feature type="active site" description="Glycyl thioester intermediate" evidence="6">
    <location>
        <position position="1436"/>
    </location>
</feature>
<dbReference type="InterPro" id="IPR000569">
    <property type="entry name" value="HECT_dom"/>
</dbReference>
<dbReference type="InterPro" id="IPR016024">
    <property type="entry name" value="ARM-type_fold"/>
</dbReference>
<dbReference type="GO" id="GO:0043161">
    <property type="term" value="P:proteasome-mediated ubiquitin-dependent protein catabolic process"/>
    <property type="evidence" value="ECO:0007669"/>
    <property type="project" value="TreeGrafter"/>
</dbReference>
<dbReference type="PROSITE" id="PS50237">
    <property type="entry name" value="HECT"/>
    <property type="match status" value="1"/>
</dbReference>
<dbReference type="GO" id="GO:0000209">
    <property type="term" value="P:protein polyubiquitination"/>
    <property type="evidence" value="ECO:0007669"/>
    <property type="project" value="TreeGrafter"/>
</dbReference>
<dbReference type="SUPFAM" id="SSF56204">
    <property type="entry name" value="Hect, E3 ligase catalytic domain"/>
    <property type="match status" value="1"/>
</dbReference>
<dbReference type="CDD" id="cd00078">
    <property type="entry name" value="HECTc"/>
    <property type="match status" value="1"/>
</dbReference>
<organism evidence="9 10">
    <name type="scientific">Zygosaccharomyces rouxii</name>
    <dbReference type="NCBI Taxonomy" id="4956"/>
    <lineage>
        <taxon>Eukaryota</taxon>
        <taxon>Fungi</taxon>
        <taxon>Dikarya</taxon>
        <taxon>Ascomycota</taxon>
        <taxon>Saccharomycotina</taxon>
        <taxon>Saccharomycetes</taxon>
        <taxon>Saccharomycetales</taxon>
        <taxon>Saccharomycetaceae</taxon>
        <taxon>Zygosaccharomyces</taxon>
    </lineage>
</organism>
<dbReference type="InterPro" id="IPR035983">
    <property type="entry name" value="Hect_E3_ubiquitin_ligase"/>
</dbReference>
<feature type="compositionally biased region" description="Basic and acidic residues" evidence="7">
    <location>
        <begin position="37"/>
        <end position="48"/>
    </location>
</feature>
<evidence type="ECO:0000256" key="2">
    <source>
        <dbReference type="ARBA" id="ARBA00006331"/>
    </source>
</evidence>
<dbReference type="Pfam" id="PF25579">
    <property type="entry name" value="TPR_TRIP12_N"/>
    <property type="match status" value="1"/>
</dbReference>
<dbReference type="GO" id="GO:0061630">
    <property type="term" value="F:ubiquitin protein ligase activity"/>
    <property type="evidence" value="ECO:0007669"/>
    <property type="project" value="UniProtKB-EC"/>
</dbReference>
<dbReference type="OrthoDB" id="423283at2759"/>
<comment type="caution">
    <text evidence="9">The sequence shown here is derived from an EMBL/GenBank/DDBJ whole genome shotgun (WGS) entry which is preliminary data.</text>
</comment>
<dbReference type="Gene3D" id="3.90.1750.10">
    <property type="entry name" value="Hect, E3 ligase catalytic domains"/>
    <property type="match status" value="1"/>
</dbReference>
<evidence type="ECO:0000313" key="9">
    <source>
        <dbReference type="EMBL" id="GAV52051.1"/>
    </source>
</evidence>
<sequence length="1469" mass="165031">MDDHDIHSGSSDYMVDEHSSMEGQDEYEYPDDSPSDGGHDASSDRYQDEHEEDQDIFIDYDAVEQEEEEEDEETERRRYRSRHQDDDDDDGGDNNGRLDARSFSMQDILGNLVQGMEGRPQAGGDRASSGHFPRGGGPMNLADVFPEILSLLNDGSHRSGSGFSGGGRNNRILKLVKNVQNADEDPYFAMESLRELSEHLLMMNQVVVDRVFPVEKLLRGILNILSNPMLKGELELQLVSCRCLYNLFEVNPESISMAVDENLVPILQEILQDISYIDLAEQILETLELVSRLHGREVLQSGALASCLQYLDFFTIHAQRKAVSIVANSCTKVRMDSFETIQTLFVLLKPIFANASDQPIVSKLLNALYGVCGGLRDAKMLESLFTSEVVERLLKLSSAVDSQLEDRLKCLDILSVLVNLSSEISKELLESCDLIRILEECFACYSKNPNATLHETLMFVPKPLLHAIARTTALLLPTEHEQLLSVDTPKQVTLAADNERVSKTLTNLTPLLIEIFINTVDFDVRRCVLIALARIVSFLKSPLTGEIDRNIIHLVGTTLAQNETALDQGKNQAIVSGGLIIGVLSLLDIITARFAPNFLPGIRREGIVDLVSKLYKFLSQRGKEGKFTFDENGAATESTGTASGDTGGSLSNDEEMLEDDEEDEYDIQFGTVDIPEQVKPKKIKFEVLRPLSYNYIRVKAYELSKNLSGLFSEHQGTVIEELKEIEKLVTYLRGLDAQNFTEQDWYELWNRVKNSIFNGNFEISSFELISSGLASVLSQLVKRYGVLSFEPERTFIHVFGHQLPNFVNILQSALTRLESFRIVECGLQGSDGRVASLGRQMKIKLVYDGDAQQDNIAPHLTTITLSIHCIASLKTLGEFLRHRIGQTRFLNSLLPGLSRSSSAGPDDMEDLKNWQFEFSIDDSMLNPSDTIFGAIFKSTKQSHKDIADVWRDAQVIKFKRVQEPSINHDLGLANVYAQRSFGKDDASRPAEDILNLLKFAKVDNVLNDLFVNAKLSAKISRQLEEPLIVAGGVLPDWSLYLTKNYPFLFPFETRMFFLQCTSFGYGRLIQIWRNRMGNVKETNADDPLQQLGRVTRHKLRLSRGTMFLSGLKILNKYGASPSVLEIEYQDEVGTGLGPTLEFYASMSREFSKKSLGMWRYEAFGSTSTQESEYVNALLFPAPLTSSQDESKVLELFHHLGTFVARSMLDNRILDLNFNKVFFELTHRISDKASIKAKDTQDMLHLLSLVDPQLERSLKTLYNEPDLESLTLTFTLPGYDVELVENGKSILVNSTNLSDYVDRVLDYVLGAGIHHQLNSFIEGFSKVFPYTSLLLLTPDEIVHMCGRINEDWSSETLYGSLVADHGYTMDSSTIHDLICVMSTFDDQERRLFLQFLTGSPKLPIGGFKALSPRLTVVLKHPEEGMNPDAYLPSVMTCANYFKLPKYTSQQTMRSRITQAMQEGSGAFLLS</sequence>
<evidence type="ECO:0000256" key="1">
    <source>
        <dbReference type="ARBA" id="ARBA00000885"/>
    </source>
</evidence>
<feature type="domain" description="HECT" evidence="8">
    <location>
        <begin position="1137"/>
        <end position="1469"/>
    </location>
</feature>
<dbReference type="InterPro" id="IPR011989">
    <property type="entry name" value="ARM-like"/>
</dbReference>
<keyword evidence="5 6" id="KW-0833">Ubl conjugation pathway</keyword>
<evidence type="ECO:0000256" key="6">
    <source>
        <dbReference type="PROSITE-ProRule" id="PRU00104"/>
    </source>
</evidence>
<dbReference type="PANTHER" id="PTHR45670:SF1">
    <property type="entry name" value="E3 UBIQUITIN-PROTEIN LIGASE HECTD1"/>
    <property type="match status" value="1"/>
</dbReference>
<evidence type="ECO:0000313" key="10">
    <source>
        <dbReference type="Proteomes" id="UP000187013"/>
    </source>
</evidence>
<evidence type="ECO:0000256" key="4">
    <source>
        <dbReference type="ARBA" id="ARBA00022679"/>
    </source>
</evidence>
<dbReference type="EMBL" id="BDGX01000033">
    <property type="protein sequence ID" value="GAV52051.1"/>
    <property type="molecule type" value="Genomic_DNA"/>
</dbReference>
<evidence type="ECO:0000256" key="7">
    <source>
        <dbReference type="SAM" id="MobiDB-lite"/>
    </source>
</evidence>
<accession>A0A1Q3A8U5</accession>
<evidence type="ECO:0000256" key="5">
    <source>
        <dbReference type="ARBA" id="ARBA00022786"/>
    </source>
</evidence>
<feature type="region of interest" description="Disordered" evidence="7">
    <location>
        <begin position="629"/>
        <end position="657"/>
    </location>
</feature>
<feature type="region of interest" description="Disordered" evidence="7">
    <location>
        <begin position="115"/>
        <end position="136"/>
    </location>
</feature>
<name>A0A1Q3A8U5_ZYGRO</name>
<dbReference type="SUPFAM" id="SSF48371">
    <property type="entry name" value="ARM repeat"/>
    <property type="match status" value="1"/>
</dbReference>
<dbReference type="InterPro" id="IPR045322">
    <property type="entry name" value="HECTD1/TRIP12-like"/>
</dbReference>
<comment type="similarity">
    <text evidence="2">Belongs to the UPL family. K-HECT subfamily.</text>
</comment>
<keyword evidence="4" id="KW-0808">Transferase</keyword>
<comment type="catalytic activity">
    <reaction evidence="1">
        <text>S-ubiquitinyl-[E2 ubiquitin-conjugating enzyme]-L-cysteine + [acceptor protein]-L-lysine = [E2 ubiquitin-conjugating enzyme]-L-cysteine + N(6)-ubiquitinyl-[acceptor protein]-L-lysine.</text>
        <dbReference type="EC" id="2.3.2.26"/>
    </reaction>
</comment>
<evidence type="ECO:0000256" key="3">
    <source>
        <dbReference type="ARBA" id="ARBA00012485"/>
    </source>
</evidence>
<feature type="region of interest" description="Disordered" evidence="7">
    <location>
        <begin position="1"/>
        <end position="101"/>
    </location>
</feature>